<feature type="compositionally biased region" description="Polar residues" evidence="6">
    <location>
        <begin position="867"/>
        <end position="880"/>
    </location>
</feature>
<feature type="domain" description="CCHC-type" evidence="7">
    <location>
        <begin position="815"/>
        <end position="830"/>
    </location>
</feature>
<dbReference type="InterPro" id="IPR007889">
    <property type="entry name" value="HTH_Psq"/>
</dbReference>
<dbReference type="Gene3D" id="4.10.60.10">
    <property type="entry name" value="Zinc finger, CCHC-type"/>
    <property type="match status" value="1"/>
</dbReference>
<evidence type="ECO:0008006" key="11">
    <source>
        <dbReference type="Google" id="ProtNLM"/>
    </source>
</evidence>
<comment type="caution">
    <text evidence="9">The sequence shown here is derived from an EMBL/GenBank/DDBJ whole genome shotgun (WGS) entry which is preliminary data.</text>
</comment>
<dbReference type="SMART" id="SM00343">
    <property type="entry name" value="ZnF_C2HC"/>
    <property type="match status" value="1"/>
</dbReference>
<evidence type="ECO:0000256" key="2">
    <source>
        <dbReference type="ARBA" id="ARBA00023125"/>
    </source>
</evidence>
<accession>A0A3L6N272</accession>
<keyword evidence="4" id="KW-0863">Zinc-finger</keyword>
<dbReference type="SUPFAM" id="SSF57756">
    <property type="entry name" value="Retrovirus zinc finger-like domains"/>
    <property type="match status" value="1"/>
</dbReference>
<dbReference type="InterPro" id="IPR050863">
    <property type="entry name" value="CenT-Element_Derived"/>
</dbReference>
<dbReference type="InterPro" id="IPR006600">
    <property type="entry name" value="HTH_CenpB_DNA-bd_dom"/>
</dbReference>
<evidence type="ECO:0000259" key="8">
    <source>
        <dbReference type="PROSITE" id="PS51253"/>
    </source>
</evidence>
<dbReference type="Pfam" id="PF00098">
    <property type="entry name" value="zf-CCHC"/>
    <property type="match status" value="1"/>
</dbReference>
<dbReference type="InterPro" id="IPR001878">
    <property type="entry name" value="Znf_CCHC"/>
</dbReference>
<feature type="compositionally biased region" description="Basic residues" evidence="6">
    <location>
        <begin position="773"/>
        <end position="782"/>
    </location>
</feature>
<dbReference type="Pfam" id="PF03184">
    <property type="entry name" value="DDE_1"/>
    <property type="match status" value="1"/>
</dbReference>
<dbReference type="PANTHER" id="PTHR19303">
    <property type="entry name" value="TRANSPOSON"/>
    <property type="match status" value="1"/>
</dbReference>
<gene>
    <name evidence="9" type="ORF">BFJ65_g14675</name>
</gene>
<dbReference type="SMART" id="SM00674">
    <property type="entry name" value="CENPB"/>
    <property type="match status" value="1"/>
</dbReference>
<sequence length="880" mass="100787">MSQSNKEAQILLALQAYQKDPKLSLRQAAKIYDIHYLALYYRSIGKPARADCIPNSRKLSDLEEQVIVQYILDLDSRGFPSRHCDVEEMANRLLADRDASPVGKRWAINFIKRQPELKTRFQRKYDYQRAKCEDPIAIRNWFRLVQNTIAKYGIRSDDIWNFDETGFMMGVISSGIVVTSSERRGRPKSVQPGNREWVTAIQAINAEGQAIDPFIVVAGQYHLANWYRESNLPGTWAIATTQNGWTDNETGLEWLKHFNRCTTNRSTGPYRLLILDGHESHQSADFQIYCEENNIITLCMPPHSSHLLQPLDIGCFGPLKKAYGREIEHLIRRSITHISKTEFFPAFYAAFQLTMTEANIKGGFRGAGLAPFDPEVVISKLDVQLRTPTPVEEEAQQTQSWTSRTPRTVLEAGSHSFQLDAERHARSPDPPTLPRDRAEFEAHYAKDPDQWFQYLSDAYTWMEEQEANQTTVDRKLVELQVQVEALQEELQLSQARGAEATSQKNWIVERLDAKEKELAVVRLELYKAQTAAFPTVASLTPTINPDPVAKDRVAETVGAPLSPVTRSTASAQLSERIPDPDKFKATRADLRRFHNAITEKLTVNRDRYPTAVSRMAYVNSRLNDESYKLIQPYIRHGTCRLPDYYDILDILHKAYGDPNEARTARRKLDTIRQRDRDFATFYAEFQCLSLDSGLDDNALAPFLEKAISGELYDMLLTNPPTDYNYHTLVTHFQNLDIRLQEHREGNRLRFPFKKPAQGPGKVVTPLRQEARKIKSSSPRRGRSPPENRQPAGDPMDLSQQRRYNRPNYRRENNQCFRCGSSNHYLRDCPEPDTRPAKFRNAAIPQSPYRYSRRSSPKSPTSNRSDSCGSQRHQENGASLS</sequence>
<organism evidence="9 10">
    <name type="scientific">Fusarium oxysporum f. sp. cepae</name>
    <dbReference type="NCBI Taxonomy" id="396571"/>
    <lineage>
        <taxon>Eukaryota</taxon>
        <taxon>Fungi</taxon>
        <taxon>Dikarya</taxon>
        <taxon>Ascomycota</taxon>
        <taxon>Pezizomycotina</taxon>
        <taxon>Sordariomycetes</taxon>
        <taxon>Hypocreomycetidae</taxon>
        <taxon>Hypocreales</taxon>
        <taxon>Nectriaceae</taxon>
        <taxon>Fusarium</taxon>
        <taxon>Fusarium oxysporum species complex</taxon>
    </lineage>
</organism>
<keyword evidence="5" id="KW-0175">Coiled coil</keyword>
<dbReference type="EMBL" id="MRCU01000010">
    <property type="protein sequence ID" value="RKK10680.1"/>
    <property type="molecule type" value="Genomic_DNA"/>
</dbReference>
<feature type="region of interest" description="Disordered" evidence="6">
    <location>
        <begin position="829"/>
        <end position="880"/>
    </location>
</feature>
<dbReference type="Pfam" id="PF05225">
    <property type="entry name" value="HTH_psq"/>
    <property type="match status" value="1"/>
</dbReference>
<dbReference type="PANTHER" id="PTHR19303:SF62">
    <property type="entry name" value="HTH CENPB-TYPE DOMAIN-CONTAINING PROTEIN-RELATED"/>
    <property type="match status" value="1"/>
</dbReference>
<reference evidence="9 10" key="1">
    <citation type="journal article" date="2018" name="Sci. Rep.">
        <title>Characterisation of pathogen-specific regions and novel effector candidates in Fusarium oxysporum f. sp. cepae.</title>
        <authorList>
            <person name="Armitage A.D."/>
            <person name="Taylor A."/>
            <person name="Sobczyk M.K."/>
            <person name="Baxter L."/>
            <person name="Greenfield B.P."/>
            <person name="Bates H.J."/>
            <person name="Wilson F."/>
            <person name="Jackson A.C."/>
            <person name="Ott S."/>
            <person name="Harrison R.J."/>
            <person name="Clarkson J.P."/>
        </authorList>
    </citation>
    <scope>NUCLEOTIDE SEQUENCE [LARGE SCALE GENOMIC DNA]</scope>
    <source>
        <strain evidence="9 10">FoC_Fus2</strain>
    </source>
</reference>
<dbReference type="Gene3D" id="3.30.420.10">
    <property type="entry name" value="Ribonuclease H-like superfamily/Ribonuclease H"/>
    <property type="match status" value="1"/>
</dbReference>
<dbReference type="PROSITE" id="PS50158">
    <property type="entry name" value="ZF_CCHC"/>
    <property type="match status" value="1"/>
</dbReference>
<keyword evidence="2" id="KW-0238">DNA-binding</keyword>
<feature type="coiled-coil region" evidence="5">
    <location>
        <begin position="469"/>
        <end position="503"/>
    </location>
</feature>
<evidence type="ECO:0000313" key="9">
    <source>
        <dbReference type="EMBL" id="RKK10680.1"/>
    </source>
</evidence>
<evidence type="ECO:0000313" key="10">
    <source>
        <dbReference type="Proteomes" id="UP000270866"/>
    </source>
</evidence>
<dbReference type="AlphaFoldDB" id="A0A3L6N272"/>
<evidence type="ECO:0000256" key="5">
    <source>
        <dbReference type="SAM" id="Coils"/>
    </source>
</evidence>
<evidence type="ECO:0000259" key="7">
    <source>
        <dbReference type="PROSITE" id="PS50158"/>
    </source>
</evidence>
<dbReference type="InterPro" id="IPR036397">
    <property type="entry name" value="RNaseH_sf"/>
</dbReference>
<keyword evidence="4" id="KW-0479">Metal-binding</keyword>
<keyword evidence="4" id="KW-0862">Zinc</keyword>
<proteinExistence type="predicted"/>
<dbReference type="InterPro" id="IPR004875">
    <property type="entry name" value="DDE_SF_endonuclease_dom"/>
</dbReference>
<protein>
    <recommendedName>
        <fullName evidence="11">CCHC-type domain-containing protein</fullName>
    </recommendedName>
</protein>
<feature type="compositionally biased region" description="Low complexity" evidence="6">
    <location>
        <begin position="856"/>
        <end position="866"/>
    </location>
</feature>
<comment type="subcellular location">
    <subcellularLocation>
        <location evidence="1">Nucleus</location>
    </subcellularLocation>
</comment>
<dbReference type="Pfam" id="PF03221">
    <property type="entry name" value="HTH_Tnp_Tc5"/>
    <property type="match status" value="1"/>
</dbReference>
<name>A0A3L6N272_FUSOX</name>
<dbReference type="GO" id="GO:0008270">
    <property type="term" value="F:zinc ion binding"/>
    <property type="evidence" value="ECO:0007669"/>
    <property type="project" value="UniProtKB-KW"/>
</dbReference>
<evidence type="ECO:0000256" key="3">
    <source>
        <dbReference type="ARBA" id="ARBA00023242"/>
    </source>
</evidence>
<dbReference type="GO" id="GO:0003677">
    <property type="term" value="F:DNA binding"/>
    <property type="evidence" value="ECO:0007669"/>
    <property type="project" value="UniProtKB-KW"/>
</dbReference>
<keyword evidence="3" id="KW-0539">Nucleus</keyword>
<evidence type="ECO:0000256" key="4">
    <source>
        <dbReference type="PROSITE-ProRule" id="PRU00047"/>
    </source>
</evidence>
<evidence type="ECO:0000256" key="1">
    <source>
        <dbReference type="ARBA" id="ARBA00004123"/>
    </source>
</evidence>
<evidence type="ECO:0000256" key="6">
    <source>
        <dbReference type="SAM" id="MobiDB-lite"/>
    </source>
</evidence>
<dbReference type="Proteomes" id="UP000270866">
    <property type="component" value="Unassembled WGS sequence"/>
</dbReference>
<dbReference type="GO" id="GO:0005634">
    <property type="term" value="C:nucleus"/>
    <property type="evidence" value="ECO:0007669"/>
    <property type="project" value="UniProtKB-SubCell"/>
</dbReference>
<dbReference type="PROSITE" id="PS51253">
    <property type="entry name" value="HTH_CENPB"/>
    <property type="match status" value="1"/>
</dbReference>
<dbReference type="InterPro" id="IPR036875">
    <property type="entry name" value="Znf_CCHC_sf"/>
</dbReference>
<feature type="region of interest" description="Disordered" evidence="6">
    <location>
        <begin position="749"/>
        <end position="799"/>
    </location>
</feature>
<feature type="domain" description="HTH CENPB-type" evidence="8">
    <location>
        <begin position="51"/>
        <end position="120"/>
    </location>
</feature>